<evidence type="ECO:0000256" key="8">
    <source>
        <dbReference type="ARBA" id="ARBA00022989"/>
    </source>
</evidence>
<keyword evidence="9" id="KW-0408">Iron</keyword>
<evidence type="ECO:0000313" key="14">
    <source>
        <dbReference type="EMBL" id="KAK5648781.1"/>
    </source>
</evidence>
<evidence type="ECO:0000256" key="2">
    <source>
        <dbReference type="ARBA" id="ARBA00004141"/>
    </source>
</evidence>
<comment type="subcellular location">
    <subcellularLocation>
        <location evidence="2">Membrane</location>
        <topology evidence="2">Multi-pass membrane protein</topology>
    </subcellularLocation>
</comment>
<evidence type="ECO:0000313" key="15">
    <source>
        <dbReference type="Proteomes" id="UP001329430"/>
    </source>
</evidence>
<evidence type="ECO:0000256" key="7">
    <source>
        <dbReference type="ARBA" id="ARBA00022982"/>
    </source>
</evidence>
<keyword evidence="5 12" id="KW-0812">Transmembrane</keyword>
<comment type="cofactor">
    <cofactor evidence="1">
        <name>heme b</name>
        <dbReference type="ChEBI" id="CHEBI:60344"/>
    </cofactor>
</comment>
<accession>A0AAN7VQS8</accession>
<comment type="caution">
    <text evidence="14">The sequence shown here is derived from an EMBL/GenBank/DDBJ whole genome shotgun (WGS) entry which is preliminary data.</text>
</comment>
<feature type="transmembrane region" description="Helical" evidence="12">
    <location>
        <begin position="199"/>
        <end position="220"/>
    </location>
</feature>
<evidence type="ECO:0000256" key="3">
    <source>
        <dbReference type="ARBA" id="ARBA00022448"/>
    </source>
</evidence>
<dbReference type="SMART" id="SM00665">
    <property type="entry name" value="B561"/>
    <property type="match status" value="1"/>
</dbReference>
<evidence type="ECO:0000256" key="12">
    <source>
        <dbReference type="SAM" id="Phobius"/>
    </source>
</evidence>
<dbReference type="GO" id="GO:0046872">
    <property type="term" value="F:metal ion binding"/>
    <property type="evidence" value="ECO:0007669"/>
    <property type="project" value="UniProtKB-KW"/>
</dbReference>
<evidence type="ECO:0000256" key="4">
    <source>
        <dbReference type="ARBA" id="ARBA00022617"/>
    </source>
</evidence>
<evidence type="ECO:0000256" key="5">
    <source>
        <dbReference type="ARBA" id="ARBA00022692"/>
    </source>
</evidence>
<dbReference type="EC" id="7.2.1.3" evidence="11"/>
<dbReference type="PANTHER" id="PTHR15422:SF43">
    <property type="entry name" value="ASCORBATE FERRIREDUCTASE (TRANSMEMBRANE)"/>
    <property type="match status" value="1"/>
</dbReference>
<keyword evidence="15" id="KW-1185">Reference proteome</keyword>
<evidence type="ECO:0000256" key="10">
    <source>
        <dbReference type="ARBA" id="ARBA00023136"/>
    </source>
</evidence>
<evidence type="ECO:0000256" key="6">
    <source>
        <dbReference type="ARBA" id="ARBA00022723"/>
    </source>
</evidence>
<evidence type="ECO:0000256" key="11">
    <source>
        <dbReference type="ARBA" id="ARBA00024225"/>
    </source>
</evidence>
<feature type="transmembrane region" description="Helical" evidence="12">
    <location>
        <begin position="48"/>
        <end position="68"/>
    </location>
</feature>
<dbReference type="InterPro" id="IPR006593">
    <property type="entry name" value="Cyt_b561/ferric_Rdtase_TM"/>
</dbReference>
<keyword evidence="6" id="KW-0479">Metal-binding</keyword>
<sequence length="233" mass="26496">MNVNGTSLDTVLRIGKLVLNGIFHLCVAGLTVYTIWLPITSYTWPFSWHVILCTLGILPLITESLIVFSKQNIWSQEIDRKQKHWIHVILIISIGGLLIFIGVGFEIYRIAVHTDPTVKHFSSPHSITGLIGIIFIINAMVCGVLAFNTQRIYKWNRKARPIYFKLIHNILGQAAYLLCLISFCLGHFIPWFVKNLSDASRITAMIVAIIVAIWSMICAWRSLFSKITFLRNV</sequence>
<dbReference type="InterPro" id="IPR045150">
    <property type="entry name" value="CYB561D1/2"/>
</dbReference>
<evidence type="ECO:0000256" key="1">
    <source>
        <dbReference type="ARBA" id="ARBA00001970"/>
    </source>
</evidence>
<feature type="transmembrane region" description="Helical" evidence="12">
    <location>
        <begin position="170"/>
        <end position="193"/>
    </location>
</feature>
<keyword evidence="8 12" id="KW-1133">Transmembrane helix</keyword>
<dbReference type="PANTHER" id="PTHR15422">
    <property type="entry name" value="OS05G0565100 PROTEIN"/>
    <property type="match status" value="1"/>
</dbReference>
<organism evidence="14 15">
    <name type="scientific">Pyrocoelia pectoralis</name>
    <dbReference type="NCBI Taxonomy" id="417401"/>
    <lineage>
        <taxon>Eukaryota</taxon>
        <taxon>Metazoa</taxon>
        <taxon>Ecdysozoa</taxon>
        <taxon>Arthropoda</taxon>
        <taxon>Hexapoda</taxon>
        <taxon>Insecta</taxon>
        <taxon>Pterygota</taxon>
        <taxon>Neoptera</taxon>
        <taxon>Endopterygota</taxon>
        <taxon>Coleoptera</taxon>
        <taxon>Polyphaga</taxon>
        <taxon>Elateriformia</taxon>
        <taxon>Elateroidea</taxon>
        <taxon>Lampyridae</taxon>
        <taxon>Lampyrinae</taxon>
        <taxon>Pyrocoelia</taxon>
    </lineage>
</organism>
<gene>
    <name evidence="14" type="ORF">RI129_003673</name>
</gene>
<feature type="domain" description="Cytochrome b561" evidence="13">
    <location>
        <begin position="18"/>
        <end position="227"/>
    </location>
</feature>
<feature type="transmembrane region" description="Helical" evidence="12">
    <location>
        <begin position="88"/>
        <end position="107"/>
    </location>
</feature>
<dbReference type="Pfam" id="PF03188">
    <property type="entry name" value="Cytochrom_B561"/>
    <property type="match status" value="1"/>
</dbReference>
<dbReference type="GO" id="GO:0140575">
    <property type="term" value="F:transmembrane monodehydroascorbate reductase activity"/>
    <property type="evidence" value="ECO:0007669"/>
    <property type="project" value="InterPro"/>
</dbReference>
<keyword evidence="4" id="KW-0349">Heme</keyword>
<feature type="transmembrane region" description="Helical" evidence="12">
    <location>
        <begin position="17"/>
        <end position="36"/>
    </location>
</feature>
<dbReference type="PROSITE" id="PS50939">
    <property type="entry name" value="CYTOCHROME_B561"/>
    <property type="match status" value="1"/>
</dbReference>
<feature type="transmembrane region" description="Helical" evidence="12">
    <location>
        <begin position="127"/>
        <end position="149"/>
    </location>
</feature>
<evidence type="ECO:0000259" key="13">
    <source>
        <dbReference type="PROSITE" id="PS50939"/>
    </source>
</evidence>
<keyword evidence="10 12" id="KW-0472">Membrane</keyword>
<dbReference type="Proteomes" id="UP001329430">
    <property type="component" value="Chromosome 2"/>
</dbReference>
<dbReference type="Gene3D" id="1.20.120.1770">
    <property type="match status" value="1"/>
</dbReference>
<dbReference type="AlphaFoldDB" id="A0AAN7VQS8"/>
<reference evidence="14 15" key="1">
    <citation type="journal article" date="2024" name="Insects">
        <title>An Improved Chromosome-Level Genome Assembly of the Firefly Pyrocoelia pectoralis.</title>
        <authorList>
            <person name="Fu X."/>
            <person name="Meyer-Rochow V.B."/>
            <person name="Ballantyne L."/>
            <person name="Zhu X."/>
        </authorList>
    </citation>
    <scope>NUCLEOTIDE SEQUENCE [LARGE SCALE GENOMIC DNA]</scope>
    <source>
        <strain evidence="14">XCY_ONT2</strain>
    </source>
</reference>
<dbReference type="EMBL" id="JAVRBK010000002">
    <property type="protein sequence ID" value="KAK5648781.1"/>
    <property type="molecule type" value="Genomic_DNA"/>
</dbReference>
<protein>
    <recommendedName>
        <fullName evidence="11">ascorbate ferrireductase (transmembrane)</fullName>
        <ecNumber evidence="11">7.2.1.3</ecNumber>
    </recommendedName>
</protein>
<dbReference type="GO" id="GO:0140571">
    <property type="term" value="F:transmembrane ascorbate ferrireductase activity"/>
    <property type="evidence" value="ECO:0007669"/>
    <property type="project" value="UniProtKB-EC"/>
</dbReference>
<keyword evidence="3" id="KW-0813">Transport</keyword>
<dbReference type="GO" id="GO:0016020">
    <property type="term" value="C:membrane"/>
    <property type="evidence" value="ECO:0007669"/>
    <property type="project" value="UniProtKB-SubCell"/>
</dbReference>
<evidence type="ECO:0000256" key="9">
    <source>
        <dbReference type="ARBA" id="ARBA00023004"/>
    </source>
</evidence>
<proteinExistence type="predicted"/>
<keyword evidence="7" id="KW-0249">Electron transport</keyword>
<name>A0AAN7VQS8_9COLE</name>